<dbReference type="Proteomes" id="UP000269692">
    <property type="component" value="Unassembled WGS sequence"/>
</dbReference>
<evidence type="ECO:0000313" key="1">
    <source>
        <dbReference type="EMBL" id="RLP76197.1"/>
    </source>
</evidence>
<gene>
    <name evidence="1" type="ORF">D9R14_15375</name>
</gene>
<protein>
    <submittedName>
        <fullName evidence="1">TIGR02444 family protein</fullName>
    </submittedName>
</protein>
<reference evidence="1 2" key="1">
    <citation type="submission" date="2018-10" db="EMBL/GenBank/DDBJ databases">
        <title>Xanthobacter tagetidis genome sequencing and assembly.</title>
        <authorList>
            <person name="Maclea K.S."/>
            <person name="Goen A.E."/>
            <person name="Fatima S.A."/>
        </authorList>
    </citation>
    <scope>NUCLEOTIDE SEQUENCE [LARGE SCALE GENOMIC DNA]</scope>
    <source>
        <strain evidence="1 2">ATCC 700314</strain>
    </source>
</reference>
<accession>A0A3L7A7R0</accession>
<dbReference type="RefSeq" id="WP_121624228.1">
    <property type="nucleotide sequence ID" value="NZ_JACIIW010000002.1"/>
</dbReference>
<keyword evidence="2" id="KW-1185">Reference proteome</keyword>
<evidence type="ECO:0000313" key="2">
    <source>
        <dbReference type="Proteomes" id="UP000269692"/>
    </source>
</evidence>
<proteinExistence type="predicted"/>
<dbReference type="AlphaFoldDB" id="A0A3L7A7R0"/>
<dbReference type="NCBIfam" id="TIGR02444">
    <property type="entry name" value="TIGR02444 family protein"/>
    <property type="match status" value="1"/>
</dbReference>
<dbReference type="InterPro" id="IPR012659">
    <property type="entry name" value="CHP02444"/>
</dbReference>
<comment type="caution">
    <text evidence="1">The sequence shown here is derived from an EMBL/GenBank/DDBJ whole genome shotgun (WGS) entry which is preliminary data.</text>
</comment>
<sequence length="173" mass="17619">MDQSGPGSSDLARFALKVYASEGVPPACLVLQDRAAVDVNLLLFAAFAGAVRGARVDAAALAAAQAAVGTWHVEVVKALRAVRQRLKSGPPPGPSAVTEALRDKLKKVEIESELIELDTLSALAAGLPDASGTPETRAHAAMAAVVAASAGRTPDEAEHEAIALIARRAAALG</sequence>
<organism evidence="1 2">
    <name type="scientific">Xanthobacter tagetidis</name>
    <dbReference type="NCBI Taxonomy" id="60216"/>
    <lineage>
        <taxon>Bacteria</taxon>
        <taxon>Pseudomonadati</taxon>
        <taxon>Pseudomonadota</taxon>
        <taxon>Alphaproteobacteria</taxon>
        <taxon>Hyphomicrobiales</taxon>
        <taxon>Xanthobacteraceae</taxon>
        <taxon>Xanthobacter</taxon>
    </lineage>
</organism>
<dbReference type="OrthoDB" id="7875767at2"/>
<dbReference type="EMBL" id="RCTF01000013">
    <property type="protein sequence ID" value="RLP76197.1"/>
    <property type="molecule type" value="Genomic_DNA"/>
</dbReference>
<name>A0A3L7A7R0_9HYPH</name>
<dbReference type="Pfam" id="PF09523">
    <property type="entry name" value="DUF2390"/>
    <property type="match status" value="1"/>
</dbReference>